<proteinExistence type="predicted"/>
<dbReference type="Gene3D" id="2.170.270.10">
    <property type="entry name" value="SET domain"/>
    <property type="match status" value="1"/>
</dbReference>
<dbReference type="CDD" id="cd08161">
    <property type="entry name" value="SET"/>
    <property type="match status" value="1"/>
</dbReference>
<dbReference type="RefSeq" id="WP_092861965.1">
    <property type="nucleotide sequence ID" value="NZ_FOQH01000008.1"/>
</dbReference>
<dbReference type="InterPro" id="IPR046341">
    <property type="entry name" value="SET_dom_sf"/>
</dbReference>
<sequence length="136" mass="15693">MMTVRCYLAPSSIEGLGVFCHEPIRKGDVVWRFDDRFDQKLPRSLVETAEPVMREFLERYGYDHLDHPEFLFLDADEGRFMNHADQPNTDFKGADVGIALRDIPAGEELTCDYREFTFGELHMQPSRHRVAALAAE</sequence>
<evidence type="ECO:0000259" key="1">
    <source>
        <dbReference type="PROSITE" id="PS50280"/>
    </source>
</evidence>
<dbReference type="Proteomes" id="UP000199377">
    <property type="component" value="Unassembled WGS sequence"/>
</dbReference>
<protein>
    <recommendedName>
        <fullName evidence="1">SET domain-containing protein</fullName>
    </recommendedName>
</protein>
<dbReference type="STRING" id="1114924.SAMN05216258_108231"/>
<gene>
    <name evidence="2" type="ORF">SAMN05216258_108231</name>
</gene>
<dbReference type="SUPFAM" id="SSF82199">
    <property type="entry name" value="SET domain"/>
    <property type="match status" value="1"/>
</dbReference>
<accession>A0A1I3JZP6</accession>
<dbReference type="PROSITE" id="PS50280">
    <property type="entry name" value="SET"/>
    <property type="match status" value="1"/>
</dbReference>
<dbReference type="EMBL" id="FOQH01000008">
    <property type="protein sequence ID" value="SFI65663.1"/>
    <property type="molecule type" value="Genomic_DNA"/>
</dbReference>
<dbReference type="SMART" id="SM00317">
    <property type="entry name" value="SET"/>
    <property type="match status" value="1"/>
</dbReference>
<reference evidence="2 3" key="1">
    <citation type="submission" date="2016-10" db="EMBL/GenBank/DDBJ databases">
        <authorList>
            <person name="de Groot N.N."/>
        </authorList>
    </citation>
    <scope>NUCLEOTIDE SEQUENCE [LARGE SCALE GENOMIC DNA]</scope>
    <source>
        <strain evidence="2 3">CGMCC 1.11030</strain>
    </source>
</reference>
<evidence type="ECO:0000313" key="3">
    <source>
        <dbReference type="Proteomes" id="UP000199377"/>
    </source>
</evidence>
<dbReference type="AlphaFoldDB" id="A0A1I3JZP6"/>
<organism evidence="2 3">
    <name type="scientific">Albimonas pacifica</name>
    <dbReference type="NCBI Taxonomy" id="1114924"/>
    <lineage>
        <taxon>Bacteria</taxon>
        <taxon>Pseudomonadati</taxon>
        <taxon>Pseudomonadota</taxon>
        <taxon>Alphaproteobacteria</taxon>
        <taxon>Rhodobacterales</taxon>
        <taxon>Paracoccaceae</taxon>
        <taxon>Albimonas</taxon>
    </lineage>
</organism>
<dbReference type="InterPro" id="IPR001214">
    <property type="entry name" value="SET_dom"/>
</dbReference>
<feature type="domain" description="SET" evidence="1">
    <location>
        <begin position="4"/>
        <end position="114"/>
    </location>
</feature>
<evidence type="ECO:0000313" key="2">
    <source>
        <dbReference type="EMBL" id="SFI65663.1"/>
    </source>
</evidence>
<name>A0A1I3JZP6_9RHOB</name>
<keyword evidence="3" id="KW-1185">Reference proteome</keyword>
<dbReference type="Pfam" id="PF00856">
    <property type="entry name" value="SET"/>
    <property type="match status" value="1"/>
</dbReference>
<dbReference type="OrthoDB" id="9804945at2"/>